<comment type="caution">
    <text evidence="1">The sequence shown here is derived from an EMBL/GenBank/DDBJ whole genome shotgun (WGS) entry which is preliminary data.</text>
</comment>
<evidence type="ECO:0000313" key="2">
    <source>
        <dbReference type="Proteomes" id="UP001062846"/>
    </source>
</evidence>
<gene>
    <name evidence="1" type="ORF">RHMOL_Rhmol04G0192500</name>
</gene>
<protein>
    <submittedName>
        <fullName evidence="1">Uncharacterized protein</fullName>
    </submittedName>
</protein>
<name>A0ACC0P392_RHOML</name>
<dbReference type="Proteomes" id="UP001062846">
    <property type="component" value="Chromosome 4"/>
</dbReference>
<reference evidence="1" key="1">
    <citation type="submission" date="2022-02" db="EMBL/GenBank/DDBJ databases">
        <title>Plant Genome Project.</title>
        <authorList>
            <person name="Zhang R.-G."/>
        </authorList>
    </citation>
    <scope>NUCLEOTIDE SEQUENCE</scope>
    <source>
        <strain evidence="1">AT1</strain>
    </source>
</reference>
<accession>A0ACC0P392</accession>
<dbReference type="EMBL" id="CM046391">
    <property type="protein sequence ID" value="KAI8559679.1"/>
    <property type="molecule type" value="Genomic_DNA"/>
</dbReference>
<evidence type="ECO:0000313" key="1">
    <source>
        <dbReference type="EMBL" id="KAI8559679.1"/>
    </source>
</evidence>
<organism evidence="1 2">
    <name type="scientific">Rhododendron molle</name>
    <name type="common">Chinese azalea</name>
    <name type="synonym">Azalea mollis</name>
    <dbReference type="NCBI Taxonomy" id="49168"/>
    <lineage>
        <taxon>Eukaryota</taxon>
        <taxon>Viridiplantae</taxon>
        <taxon>Streptophyta</taxon>
        <taxon>Embryophyta</taxon>
        <taxon>Tracheophyta</taxon>
        <taxon>Spermatophyta</taxon>
        <taxon>Magnoliopsida</taxon>
        <taxon>eudicotyledons</taxon>
        <taxon>Gunneridae</taxon>
        <taxon>Pentapetalae</taxon>
        <taxon>asterids</taxon>
        <taxon>Ericales</taxon>
        <taxon>Ericaceae</taxon>
        <taxon>Ericoideae</taxon>
        <taxon>Rhodoreae</taxon>
        <taxon>Rhododendron</taxon>
    </lineage>
</organism>
<sequence>MSEGFINFSILNAEELTEEEEVSMRHSSSIRVLSDREEEGEETSMAPKIDKALLAQRKAEKAKQSVGATRKSSRLQKELNVDSFLDANLSSDPTPDTVIEKTTEEEAQEVEKTKRKAKGLVFEEASSTKKAKASAGPLVLGGSQKALEWVSGLLSVANKDLMAEMSLQAVGEQMLVAAHGRYLTSQSHSLGKQVVTLIEANMKLTKEGTTMRAELKKVTGERDTALQSKRGLEEERDVIVATAKSLDQKILEWNDELEKYKTMSMRMIEKVKNARREAISLFLKYPEYHQDITQHYFDGFKAMRSRATLAYLDLDFSKFEVMMMRGRRSS</sequence>
<proteinExistence type="predicted"/>
<keyword evidence="2" id="KW-1185">Reference proteome</keyword>